<dbReference type="Proteomes" id="UP000187209">
    <property type="component" value="Unassembled WGS sequence"/>
</dbReference>
<dbReference type="EMBL" id="MPUH01000939">
    <property type="protein sequence ID" value="OMJ71995.1"/>
    <property type="molecule type" value="Genomic_DNA"/>
</dbReference>
<feature type="region of interest" description="Disordered" evidence="4">
    <location>
        <begin position="24"/>
        <end position="49"/>
    </location>
</feature>
<accession>A0A1R2B5P6</accession>
<evidence type="ECO:0000313" key="7">
    <source>
        <dbReference type="Proteomes" id="UP000187209"/>
    </source>
</evidence>
<reference evidence="6 7" key="1">
    <citation type="submission" date="2016-11" db="EMBL/GenBank/DDBJ databases">
        <title>The macronuclear genome of Stentor coeruleus: a giant cell with tiny introns.</title>
        <authorList>
            <person name="Slabodnick M."/>
            <person name="Ruby J.G."/>
            <person name="Reiff S.B."/>
            <person name="Swart E.C."/>
            <person name="Gosai S."/>
            <person name="Prabakaran S."/>
            <person name="Witkowska E."/>
            <person name="Larue G.E."/>
            <person name="Fisher S."/>
            <person name="Freeman R.M."/>
            <person name="Gunawardena J."/>
            <person name="Chu W."/>
            <person name="Stover N.A."/>
            <person name="Gregory B.D."/>
            <person name="Nowacki M."/>
            <person name="Derisi J."/>
            <person name="Roy S.W."/>
            <person name="Marshall W.F."/>
            <person name="Sood P."/>
        </authorList>
    </citation>
    <scope>NUCLEOTIDE SEQUENCE [LARGE SCALE GENOMIC DNA]</scope>
    <source>
        <strain evidence="6">WM001</strain>
    </source>
</reference>
<protein>
    <recommendedName>
        <fullName evidence="5">SH3 domain-containing protein</fullName>
    </recommendedName>
</protein>
<evidence type="ECO:0000313" key="6">
    <source>
        <dbReference type="EMBL" id="OMJ71995.1"/>
    </source>
</evidence>
<gene>
    <name evidence="6" type="ORF">SteCoe_29671</name>
</gene>
<evidence type="ECO:0000256" key="3">
    <source>
        <dbReference type="SAM" id="Coils"/>
    </source>
</evidence>
<dbReference type="Pfam" id="PF07653">
    <property type="entry name" value="SH3_2"/>
    <property type="match status" value="1"/>
</dbReference>
<dbReference type="SUPFAM" id="SSF50044">
    <property type="entry name" value="SH3-domain"/>
    <property type="match status" value="1"/>
</dbReference>
<dbReference type="PROSITE" id="PS50002">
    <property type="entry name" value="SH3"/>
    <property type="match status" value="1"/>
</dbReference>
<keyword evidence="1 2" id="KW-0728">SH3 domain</keyword>
<comment type="caution">
    <text evidence="6">The sequence shown here is derived from an EMBL/GenBank/DDBJ whole genome shotgun (WGS) entry which is preliminary data.</text>
</comment>
<dbReference type="CDD" id="cd00174">
    <property type="entry name" value="SH3"/>
    <property type="match status" value="1"/>
</dbReference>
<dbReference type="Gene3D" id="2.30.30.40">
    <property type="entry name" value="SH3 Domains"/>
    <property type="match status" value="1"/>
</dbReference>
<dbReference type="InterPro" id="IPR036028">
    <property type="entry name" value="SH3-like_dom_sf"/>
</dbReference>
<proteinExistence type="predicted"/>
<dbReference type="SMART" id="SM00326">
    <property type="entry name" value="SH3"/>
    <property type="match status" value="1"/>
</dbReference>
<name>A0A1R2B5P6_9CILI</name>
<keyword evidence="7" id="KW-1185">Reference proteome</keyword>
<organism evidence="6 7">
    <name type="scientific">Stentor coeruleus</name>
    <dbReference type="NCBI Taxonomy" id="5963"/>
    <lineage>
        <taxon>Eukaryota</taxon>
        <taxon>Sar</taxon>
        <taxon>Alveolata</taxon>
        <taxon>Ciliophora</taxon>
        <taxon>Postciliodesmatophora</taxon>
        <taxon>Heterotrichea</taxon>
        <taxon>Heterotrichida</taxon>
        <taxon>Stentoridae</taxon>
        <taxon>Stentor</taxon>
    </lineage>
</organism>
<evidence type="ECO:0000256" key="4">
    <source>
        <dbReference type="SAM" id="MobiDB-lite"/>
    </source>
</evidence>
<evidence type="ECO:0000256" key="1">
    <source>
        <dbReference type="ARBA" id="ARBA00022443"/>
    </source>
</evidence>
<feature type="coiled-coil region" evidence="3">
    <location>
        <begin position="116"/>
        <end position="143"/>
    </location>
</feature>
<feature type="domain" description="SH3" evidence="5">
    <location>
        <begin position="225"/>
        <end position="282"/>
    </location>
</feature>
<dbReference type="InterPro" id="IPR001452">
    <property type="entry name" value="SH3_domain"/>
</dbReference>
<dbReference type="OrthoDB" id="27823at2759"/>
<feature type="compositionally biased region" description="Polar residues" evidence="4">
    <location>
        <begin position="24"/>
        <end position="42"/>
    </location>
</feature>
<keyword evidence="3" id="KW-0175">Coiled coil</keyword>
<dbReference type="AlphaFoldDB" id="A0A1R2B5P6"/>
<evidence type="ECO:0000259" key="5">
    <source>
        <dbReference type="PROSITE" id="PS50002"/>
    </source>
</evidence>
<sequence length="282" mass="32367">MDFHSSPRTKIRFITYHPVQTSLEKSNRQLTPTGTRQSSSFIESKKNQKANTIGMQKSSKIFKAKIDPQIEAISRTKKALGSRKTIVNVINESQLQEIRNLKSEISILKGSLNTASTQIVNLKESYEKKIQDLQDESNHYKKEFFRLVDLIVASNEVSNKFREEIYEFLKAKNMYKGLELPKILDDNIRIVGELSPFEIVAAYKSEEPTARFHSLTEAQIKESMTPINEGIILETFSEPNEEYLELKAGDRVQVIKKIDDDWWIGMHNKKVGKFPAKAVLLD</sequence>
<evidence type="ECO:0000256" key="2">
    <source>
        <dbReference type="PROSITE-ProRule" id="PRU00192"/>
    </source>
</evidence>